<evidence type="ECO:0000256" key="3">
    <source>
        <dbReference type="ARBA" id="ARBA00022989"/>
    </source>
</evidence>
<evidence type="ECO:0000256" key="4">
    <source>
        <dbReference type="ARBA" id="ARBA00023136"/>
    </source>
</evidence>
<dbReference type="GO" id="GO:0016020">
    <property type="term" value="C:membrane"/>
    <property type="evidence" value="ECO:0007669"/>
    <property type="project" value="UniProtKB-SubCell"/>
</dbReference>
<reference evidence="6" key="1">
    <citation type="submission" date="2012-09" db="EMBL/GenBank/DDBJ databases">
        <authorList>
            <person name="Martin A.A."/>
        </authorList>
    </citation>
    <scope>NUCLEOTIDE SEQUENCE</scope>
</reference>
<keyword evidence="4" id="KW-0472">Membrane</keyword>
<dbReference type="Proteomes" id="UP000035642">
    <property type="component" value="Unassembled WGS sequence"/>
</dbReference>
<evidence type="ECO:0000259" key="5">
    <source>
        <dbReference type="Pfam" id="PF24413"/>
    </source>
</evidence>
<dbReference type="Pfam" id="PF24413">
    <property type="entry name" value="W02B3_4_N"/>
    <property type="match status" value="1"/>
</dbReference>
<keyword evidence="3" id="KW-1133">Transmembrane helix</keyword>
<dbReference type="PANTHER" id="PTHR15407:SF28">
    <property type="entry name" value="RIBITOL-5-PHOSPHATE TRANSFERASE FKTN"/>
    <property type="match status" value="1"/>
</dbReference>
<protein>
    <submittedName>
        <fullName evidence="7">Fukutin</fullName>
    </submittedName>
</protein>
<name>A0A0K0DKD5_ANGCA</name>
<proteinExistence type="predicted"/>
<comment type="subcellular location">
    <subcellularLocation>
        <location evidence="1">Membrane</location>
        <topology evidence="1">Single-pass membrane protein</topology>
    </subcellularLocation>
</comment>
<dbReference type="WBParaSite" id="ACAC_0001196501-mRNA-1">
    <property type="protein sequence ID" value="ACAC_0001196501-mRNA-1"/>
    <property type="gene ID" value="ACAC_0001196501"/>
</dbReference>
<organism evidence="6 7">
    <name type="scientific">Angiostrongylus cantonensis</name>
    <name type="common">Rat lungworm</name>
    <dbReference type="NCBI Taxonomy" id="6313"/>
    <lineage>
        <taxon>Eukaryota</taxon>
        <taxon>Metazoa</taxon>
        <taxon>Ecdysozoa</taxon>
        <taxon>Nematoda</taxon>
        <taxon>Chromadorea</taxon>
        <taxon>Rhabditida</taxon>
        <taxon>Rhabditina</taxon>
        <taxon>Rhabditomorpha</taxon>
        <taxon>Strongyloidea</taxon>
        <taxon>Metastrongylidae</taxon>
        <taxon>Angiostrongylus</taxon>
    </lineage>
</organism>
<dbReference type="AlphaFoldDB" id="A0A0K0DKD5"/>
<dbReference type="InterPro" id="IPR057641">
    <property type="entry name" value="W02B3_4_N"/>
</dbReference>
<dbReference type="STRING" id="6313.A0A0K0DKD5"/>
<evidence type="ECO:0000313" key="6">
    <source>
        <dbReference type="Proteomes" id="UP000035642"/>
    </source>
</evidence>
<dbReference type="InterPro" id="IPR009644">
    <property type="entry name" value="FKTN/MNN4/W02B3.4-1"/>
</dbReference>
<evidence type="ECO:0000256" key="2">
    <source>
        <dbReference type="ARBA" id="ARBA00022692"/>
    </source>
</evidence>
<evidence type="ECO:0000256" key="1">
    <source>
        <dbReference type="ARBA" id="ARBA00004167"/>
    </source>
</evidence>
<evidence type="ECO:0000313" key="7">
    <source>
        <dbReference type="WBParaSite" id="ACAC_0001196501-mRNA-1"/>
    </source>
</evidence>
<feature type="domain" description="W02B3.4-like N-terminal" evidence="5">
    <location>
        <begin position="2"/>
        <end position="114"/>
    </location>
</feature>
<reference evidence="7" key="2">
    <citation type="submission" date="2017-02" db="UniProtKB">
        <authorList>
            <consortium name="WormBaseParasite"/>
        </authorList>
    </citation>
    <scope>IDENTIFICATION</scope>
</reference>
<accession>A0A0K0DKD5</accession>
<keyword evidence="2" id="KW-0812">Transmembrane</keyword>
<dbReference type="PANTHER" id="PTHR15407">
    <property type="entry name" value="FUKUTIN-RELATED"/>
    <property type="match status" value="1"/>
</dbReference>
<sequence length="265" mass="30701">MNCSDVLARVDPPFPALLIDERIIGRLNRTDCGTTPTQIRLGVDMELFPSVGKKNYSYYEIVYYQNLTDKDYLRFNSSPTRIIPRIPIWVHGNLSIPSDTKRFLEFWKRSKLVKCRGMKVGRNTQSRILPIETTLQAMSSLMSYITNFDIYPFLNGGTLLGWYRECGIIPHTTDVDFAALIEEHNPDLLTNLQNNGTKFRLTRMLGRVNDSYEFTFKPLDSDRPSVDLFWMYSSENDSWVGGTSSDGSKYKYTYPKYRRFKGEDV</sequence>
<keyword evidence="6" id="KW-1185">Reference proteome</keyword>